<keyword evidence="1" id="KW-0732">Signal</keyword>
<comment type="caution">
    <text evidence="2">The sequence shown here is derived from an EMBL/GenBank/DDBJ whole genome shotgun (WGS) entry which is preliminary data.</text>
</comment>
<dbReference type="Proteomes" id="UP001218579">
    <property type="component" value="Unassembled WGS sequence"/>
</dbReference>
<feature type="chain" id="PRO_5046233694" description="NlpE N-terminal domain-containing protein" evidence="1">
    <location>
        <begin position="22"/>
        <end position="146"/>
    </location>
</feature>
<protein>
    <recommendedName>
        <fullName evidence="4">NlpE N-terminal domain-containing protein</fullName>
    </recommendedName>
</protein>
<dbReference type="EMBL" id="JAQQKV010000002">
    <property type="protein sequence ID" value="MDC7676817.1"/>
    <property type="molecule type" value="Genomic_DNA"/>
</dbReference>
<evidence type="ECO:0008006" key="4">
    <source>
        <dbReference type="Google" id="ProtNLM"/>
    </source>
</evidence>
<evidence type="ECO:0000256" key="1">
    <source>
        <dbReference type="SAM" id="SignalP"/>
    </source>
</evidence>
<feature type="signal peptide" evidence="1">
    <location>
        <begin position="1"/>
        <end position="21"/>
    </location>
</feature>
<dbReference type="RefSeq" id="WP_272745138.1">
    <property type="nucleotide sequence ID" value="NZ_JAQQKV010000002.1"/>
</dbReference>
<organism evidence="2 3">
    <name type="scientific">Asticcacaulis machinosus</name>
    <dbReference type="NCBI Taxonomy" id="2984211"/>
    <lineage>
        <taxon>Bacteria</taxon>
        <taxon>Pseudomonadati</taxon>
        <taxon>Pseudomonadota</taxon>
        <taxon>Alphaproteobacteria</taxon>
        <taxon>Caulobacterales</taxon>
        <taxon>Caulobacteraceae</taxon>
        <taxon>Asticcacaulis</taxon>
    </lineage>
</organism>
<reference evidence="2 3" key="1">
    <citation type="submission" date="2023-01" db="EMBL/GenBank/DDBJ databases">
        <title>Novel species of the genus Asticcacaulis isolated from rivers.</title>
        <authorList>
            <person name="Lu H."/>
        </authorList>
    </citation>
    <scope>NUCLEOTIDE SEQUENCE [LARGE SCALE GENOMIC DNA]</scope>
    <source>
        <strain evidence="2 3">LKC15W</strain>
    </source>
</reference>
<accession>A0ABT5HKQ9</accession>
<proteinExistence type="predicted"/>
<evidence type="ECO:0000313" key="2">
    <source>
        <dbReference type="EMBL" id="MDC7676817.1"/>
    </source>
</evidence>
<keyword evidence="3" id="KW-1185">Reference proteome</keyword>
<sequence>MIFKRMGLVLALIGVAFETQSASLNLSPITTEDSCECDCFVGLSRASDKAGKEGFKPVLVEFTSKATLRLNGKVIKLHRTETKTAAGWYIYEDIRIKTRLEPMMRTTGKNKYGQELYSGKIRVTQNALSVIVDVTGMDYCVSDDDL</sequence>
<name>A0ABT5HKQ9_9CAUL</name>
<evidence type="ECO:0000313" key="3">
    <source>
        <dbReference type="Proteomes" id="UP001218579"/>
    </source>
</evidence>
<gene>
    <name evidence="2" type="ORF">PQU98_11790</name>
</gene>